<evidence type="ECO:0000313" key="1">
    <source>
        <dbReference type="EMBL" id="KAG5597973.1"/>
    </source>
</evidence>
<gene>
    <name evidence="1" type="ORF">H5410_039205</name>
</gene>
<name>A0A9J5YCY8_SOLCO</name>
<proteinExistence type="predicted"/>
<keyword evidence="2" id="KW-1185">Reference proteome</keyword>
<comment type="caution">
    <text evidence="1">The sequence shown here is derived from an EMBL/GenBank/DDBJ whole genome shotgun (WGS) entry which is preliminary data.</text>
</comment>
<organism evidence="1 2">
    <name type="scientific">Solanum commersonii</name>
    <name type="common">Commerson's wild potato</name>
    <name type="synonym">Commerson's nightshade</name>
    <dbReference type="NCBI Taxonomy" id="4109"/>
    <lineage>
        <taxon>Eukaryota</taxon>
        <taxon>Viridiplantae</taxon>
        <taxon>Streptophyta</taxon>
        <taxon>Embryophyta</taxon>
        <taxon>Tracheophyta</taxon>
        <taxon>Spermatophyta</taxon>
        <taxon>Magnoliopsida</taxon>
        <taxon>eudicotyledons</taxon>
        <taxon>Gunneridae</taxon>
        <taxon>Pentapetalae</taxon>
        <taxon>asterids</taxon>
        <taxon>lamiids</taxon>
        <taxon>Solanales</taxon>
        <taxon>Solanaceae</taxon>
        <taxon>Solanoideae</taxon>
        <taxon>Solaneae</taxon>
        <taxon>Solanum</taxon>
    </lineage>
</organism>
<sequence>MDVPWGEREVAHSILQVLITNVVWFLVISMEDVEQAVGRSMEGNSLKLLPEEECYTTWFYLSVKIELLMEPFISVFSVFLNLCLC</sequence>
<accession>A0A9J5YCY8</accession>
<protein>
    <submittedName>
        <fullName evidence="1">Uncharacterized protein</fullName>
    </submittedName>
</protein>
<dbReference type="EMBL" id="JACXVP010000007">
    <property type="protein sequence ID" value="KAG5597973.1"/>
    <property type="molecule type" value="Genomic_DNA"/>
</dbReference>
<dbReference type="AlphaFoldDB" id="A0A9J5YCY8"/>
<dbReference type="Proteomes" id="UP000824120">
    <property type="component" value="Chromosome 7"/>
</dbReference>
<reference evidence="1 2" key="1">
    <citation type="submission" date="2020-09" db="EMBL/GenBank/DDBJ databases">
        <title>De no assembly of potato wild relative species, Solanum commersonii.</title>
        <authorList>
            <person name="Cho K."/>
        </authorList>
    </citation>
    <scope>NUCLEOTIDE SEQUENCE [LARGE SCALE GENOMIC DNA]</scope>
    <source>
        <strain evidence="1">LZ3.2</strain>
        <tissue evidence="1">Leaf</tissue>
    </source>
</reference>
<evidence type="ECO:0000313" key="2">
    <source>
        <dbReference type="Proteomes" id="UP000824120"/>
    </source>
</evidence>
<dbReference type="OrthoDB" id="10531944at2759"/>